<organism evidence="2 3">
    <name type="scientific">Lecanosticta acicola</name>
    <dbReference type="NCBI Taxonomy" id="111012"/>
    <lineage>
        <taxon>Eukaryota</taxon>
        <taxon>Fungi</taxon>
        <taxon>Dikarya</taxon>
        <taxon>Ascomycota</taxon>
        <taxon>Pezizomycotina</taxon>
        <taxon>Dothideomycetes</taxon>
        <taxon>Dothideomycetidae</taxon>
        <taxon>Mycosphaerellales</taxon>
        <taxon>Mycosphaerellaceae</taxon>
        <taxon>Lecanosticta</taxon>
    </lineage>
</organism>
<comment type="caution">
    <text evidence="2">The sequence shown here is derived from an EMBL/GenBank/DDBJ whole genome shotgun (WGS) entry which is preliminary data.</text>
</comment>
<accession>A0AAI8Z573</accession>
<feature type="region of interest" description="Disordered" evidence="1">
    <location>
        <begin position="218"/>
        <end position="250"/>
    </location>
</feature>
<dbReference type="EMBL" id="CAVMBE010000068">
    <property type="protein sequence ID" value="CAK4032686.1"/>
    <property type="molecule type" value="Genomic_DNA"/>
</dbReference>
<dbReference type="Proteomes" id="UP001296104">
    <property type="component" value="Unassembled WGS sequence"/>
</dbReference>
<protein>
    <submittedName>
        <fullName evidence="2">Uncharacterized protein</fullName>
    </submittedName>
</protein>
<evidence type="ECO:0000313" key="3">
    <source>
        <dbReference type="Proteomes" id="UP001296104"/>
    </source>
</evidence>
<evidence type="ECO:0000313" key="2">
    <source>
        <dbReference type="EMBL" id="CAK4032686.1"/>
    </source>
</evidence>
<gene>
    <name evidence="2" type="ORF">LECACI_7A007844</name>
</gene>
<feature type="compositionally biased region" description="Polar residues" evidence="1">
    <location>
        <begin position="218"/>
        <end position="238"/>
    </location>
</feature>
<reference evidence="2" key="1">
    <citation type="submission" date="2023-11" db="EMBL/GenBank/DDBJ databases">
        <authorList>
            <person name="Alioto T."/>
            <person name="Alioto T."/>
            <person name="Gomez Garrido J."/>
        </authorList>
    </citation>
    <scope>NUCLEOTIDE SEQUENCE</scope>
</reference>
<keyword evidence="3" id="KW-1185">Reference proteome</keyword>
<name>A0AAI8Z573_9PEZI</name>
<evidence type="ECO:0000256" key="1">
    <source>
        <dbReference type="SAM" id="MobiDB-lite"/>
    </source>
</evidence>
<feature type="compositionally biased region" description="Low complexity" evidence="1">
    <location>
        <begin position="239"/>
        <end position="250"/>
    </location>
</feature>
<proteinExistence type="predicted"/>
<sequence>MATFYPVEVEYDESDINDFFAENDISTAGELTPALLYELFVELTKEHDLIAEEVERGMHSLLSQISDSIPISTSGKGKDHRGLDGADQSAEEMEIDGGAQSLLEQFDQDFDNVSKAVAGKSKGQQVLLNADQLVADSFALWKDVRARQKGEQETKLAEAGNVVSPVGHIQDNSTVQAAVTGATSQATSTIDADNTRSAEIDKAAGTDSAAATVCSSTFGKDSTSNDNGTQSDHPTNGTSASSPLASAFASSSSSTNANVTHLTNLLKDAIAEFETGEFARSLILLVKATSFTVAQSETAAQQNGRGVPSSDRIDQAQVSNREAFSANKTPGTATGHAAEGASQLVKGDENLIELL</sequence>
<dbReference type="AlphaFoldDB" id="A0AAI8Z573"/>